<dbReference type="Pfam" id="PF20935">
    <property type="entry name" value="DUF6847"/>
    <property type="match status" value="1"/>
</dbReference>
<dbReference type="InterPro" id="IPR047741">
    <property type="entry name" value="DIP1984-like"/>
</dbReference>
<dbReference type="Proteomes" id="UP000002037">
    <property type="component" value="Unassembled WGS sequence"/>
</dbReference>
<dbReference type="Gene3D" id="6.10.320.10">
    <property type="match status" value="1"/>
</dbReference>
<dbReference type="NCBIfam" id="NF038048">
    <property type="entry name" value="DIP1984_fam"/>
    <property type="match status" value="1"/>
</dbReference>
<dbReference type="STRING" id="294747.C5M3H6"/>
<proteinExistence type="predicted"/>
<dbReference type="RefSeq" id="XP_002545834.1">
    <property type="nucleotide sequence ID" value="XM_002545788.1"/>
</dbReference>
<dbReference type="EMBL" id="GG692395">
    <property type="protein sequence ID" value="EER35876.1"/>
    <property type="molecule type" value="Genomic_DNA"/>
</dbReference>
<evidence type="ECO:0000313" key="2">
    <source>
        <dbReference type="Proteomes" id="UP000002037"/>
    </source>
</evidence>
<protein>
    <submittedName>
        <fullName evidence="1">Uncharacterized protein</fullName>
    </submittedName>
</protein>
<organism evidence="1 2">
    <name type="scientific">Candida tropicalis (strain ATCC MYA-3404 / T1)</name>
    <name type="common">Yeast</name>
    <dbReference type="NCBI Taxonomy" id="294747"/>
    <lineage>
        <taxon>Eukaryota</taxon>
        <taxon>Fungi</taxon>
        <taxon>Dikarya</taxon>
        <taxon>Ascomycota</taxon>
        <taxon>Saccharomycotina</taxon>
        <taxon>Pichiomycetes</taxon>
        <taxon>Debaryomycetaceae</taxon>
        <taxon>Candida/Lodderomyces clade</taxon>
        <taxon>Candida</taxon>
    </lineage>
</organism>
<dbReference type="AlphaFoldDB" id="C5M3H6"/>
<gene>
    <name evidence="1" type="ORF">CTRG_00615</name>
</gene>
<name>C5M3H6_CANTT</name>
<keyword evidence="2" id="KW-1185">Reference proteome</keyword>
<dbReference type="HOGENOM" id="CLU_119822_0_0_1"/>
<dbReference type="VEuPathDB" id="FungiDB:CTRG_00615"/>
<reference evidence="1 2" key="1">
    <citation type="journal article" date="2009" name="Nature">
        <title>Evolution of pathogenicity and sexual reproduction in eight Candida genomes.</title>
        <authorList>
            <person name="Butler G."/>
            <person name="Rasmussen M.D."/>
            <person name="Lin M.F."/>
            <person name="Santos M.A."/>
            <person name="Sakthikumar S."/>
            <person name="Munro C.A."/>
            <person name="Rheinbay E."/>
            <person name="Grabherr M."/>
            <person name="Forche A."/>
            <person name="Reedy J.L."/>
            <person name="Agrafioti I."/>
            <person name="Arnaud M.B."/>
            <person name="Bates S."/>
            <person name="Brown A.J."/>
            <person name="Brunke S."/>
            <person name="Costanzo M.C."/>
            <person name="Fitzpatrick D.A."/>
            <person name="de Groot P.W."/>
            <person name="Harris D."/>
            <person name="Hoyer L.L."/>
            <person name="Hube B."/>
            <person name="Klis F.M."/>
            <person name="Kodira C."/>
            <person name="Lennard N."/>
            <person name="Logue M.E."/>
            <person name="Martin R."/>
            <person name="Neiman A.M."/>
            <person name="Nikolaou E."/>
            <person name="Quail M.A."/>
            <person name="Quinn J."/>
            <person name="Santos M.C."/>
            <person name="Schmitzberger F.F."/>
            <person name="Sherlock G."/>
            <person name="Shah P."/>
            <person name="Silverstein K.A."/>
            <person name="Skrzypek M.S."/>
            <person name="Soll D."/>
            <person name="Staggs R."/>
            <person name="Stansfield I."/>
            <person name="Stumpf M.P."/>
            <person name="Sudbery P.E."/>
            <person name="Srikantha T."/>
            <person name="Zeng Q."/>
            <person name="Berman J."/>
            <person name="Berriman M."/>
            <person name="Heitman J."/>
            <person name="Gow N.A."/>
            <person name="Lorenz M.C."/>
            <person name="Birren B.W."/>
            <person name="Kellis M."/>
            <person name="Cuomo C.A."/>
        </authorList>
    </citation>
    <scope>NUCLEOTIDE SEQUENCE [LARGE SCALE GENOMIC DNA]</scope>
    <source>
        <strain evidence="2">ATCC MYA-3404 / T1</strain>
    </source>
</reference>
<sequence>MNLIEALKLQSQLTKQTNELSVLIEKCCQAQEGDEPPFDPNQLFQEYEDLLQELIELSIRIQTTNNIIKFKYLDNPTPRSMTQALADVSKLEALRYSASRIVNNGIITRGYSNKKIKDVAYADVVKYHKISNEFDKQLNSLSLSIQNANHEFELI</sequence>
<dbReference type="GeneID" id="8298418"/>
<accession>C5M3H6</accession>
<dbReference type="CDD" id="cd12208">
    <property type="entry name" value="DIP1984-like"/>
    <property type="match status" value="1"/>
</dbReference>
<evidence type="ECO:0000313" key="1">
    <source>
        <dbReference type="EMBL" id="EER35876.1"/>
    </source>
</evidence>
<dbReference type="KEGG" id="ctp:CTRG_00615"/>
<dbReference type="OrthoDB" id="4022099at2759"/>